<reference evidence="2" key="1">
    <citation type="submission" date="2022-11" db="EMBL/GenBank/DDBJ databases">
        <authorList>
            <person name="Somphong A."/>
            <person name="Phongsopitanun W."/>
        </authorList>
    </citation>
    <scope>NUCLEOTIDE SEQUENCE</scope>
    <source>
        <strain evidence="2">Pm04-4</strain>
    </source>
</reference>
<dbReference type="InterPro" id="IPR013216">
    <property type="entry name" value="Methyltransf_11"/>
</dbReference>
<protein>
    <submittedName>
        <fullName evidence="2">Methyltransferase domain-containing protein</fullName>
    </submittedName>
</protein>
<evidence type="ECO:0000313" key="3">
    <source>
        <dbReference type="Proteomes" id="UP001151002"/>
    </source>
</evidence>
<dbReference type="EMBL" id="JAPNTZ010000015">
    <property type="protein sequence ID" value="MCY1143406.1"/>
    <property type="molecule type" value="Genomic_DNA"/>
</dbReference>
<evidence type="ECO:0000259" key="1">
    <source>
        <dbReference type="Pfam" id="PF08241"/>
    </source>
</evidence>
<dbReference type="PANTHER" id="PTHR43591">
    <property type="entry name" value="METHYLTRANSFERASE"/>
    <property type="match status" value="1"/>
</dbReference>
<dbReference type="GO" id="GO:0008168">
    <property type="term" value="F:methyltransferase activity"/>
    <property type="evidence" value="ECO:0007669"/>
    <property type="project" value="UniProtKB-KW"/>
</dbReference>
<gene>
    <name evidence="2" type="ORF">OWR29_35870</name>
</gene>
<dbReference type="Pfam" id="PF08241">
    <property type="entry name" value="Methyltransf_11"/>
    <property type="match status" value="1"/>
</dbReference>
<dbReference type="GO" id="GO:0032259">
    <property type="term" value="P:methylation"/>
    <property type="evidence" value="ECO:0007669"/>
    <property type="project" value="UniProtKB-KW"/>
</dbReference>
<feature type="domain" description="Methyltransferase type 11" evidence="1">
    <location>
        <begin position="49"/>
        <end position="130"/>
    </location>
</feature>
<dbReference type="Gene3D" id="3.40.50.150">
    <property type="entry name" value="Vaccinia Virus protein VP39"/>
    <property type="match status" value="1"/>
</dbReference>
<organism evidence="2 3">
    <name type="scientific">Paractinoplanes pyxinae</name>
    <dbReference type="NCBI Taxonomy" id="2997416"/>
    <lineage>
        <taxon>Bacteria</taxon>
        <taxon>Bacillati</taxon>
        <taxon>Actinomycetota</taxon>
        <taxon>Actinomycetes</taxon>
        <taxon>Micromonosporales</taxon>
        <taxon>Micromonosporaceae</taxon>
        <taxon>Paractinoplanes</taxon>
    </lineage>
</organism>
<dbReference type="InterPro" id="IPR029063">
    <property type="entry name" value="SAM-dependent_MTases_sf"/>
</dbReference>
<name>A0ABT4BA58_9ACTN</name>
<dbReference type="PANTHER" id="PTHR43591:SF24">
    <property type="entry name" value="2-METHOXY-6-POLYPRENYL-1,4-BENZOQUINOL METHYLASE, MITOCHONDRIAL"/>
    <property type="match status" value="1"/>
</dbReference>
<keyword evidence="2" id="KW-0489">Methyltransferase</keyword>
<dbReference type="SUPFAM" id="SSF53335">
    <property type="entry name" value="S-adenosyl-L-methionine-dependent methyltransferases"/>
    <property type="match status" value="1"/>
</dbReference>
<dbReference type="RefSeq" id="WP_267567934.1">
    <property type="nucleotide sequence ID" value="NZ_JAPNTZ010000015.1"/>
</dbReference>
<sequence length="244" mass="27001">MDLDIFYRHYPSVESEVQEALDESLSPRGPELLYDLVAELGLPPGARMLDVGCGEGRHTARLAARFGFDVLGLDPVDAPGVHVAARATELPIATGSVDLIWCRDVLVHVTPLPRAYAEFRRVLRPGGRAVVYQMFGAPPDPDWLFATMGVVPANADPALTEESIAAAGLRVDQRIDLGSEWGEHAEERAPSRHLLHAARLLREPERYVERFGRATYEIALGDSLWHVYRMLGWLKPRAYVLSAA</sequence>
<comment type="caution">
    <text evidence="2">The sequence shown here is derived from an EMBL/GenBank/DDBJ whole genome shotgun (WGS) entry which is preliminary data.</text>
</comment>
<dbReference type="Proteomes" id="UP001151002">
    <property type="component" value="Unassembled WGS sequence"/>
</dbReference>
<proteinExistence type="predicted"/>
<evidence type="ECO:0000313" key="2">
    <source>
        <dbReference type="EMBL" id="MCY1143406.1"/>
    </source>
</evidence>
<accession>A0ABT4BA58</accession>
<keyword evidence="3" id="KW-1185">Reference proteome</keyword>
<keyword evidence="2" id="KW-0808">Transferase</keyword>
<dbReference type="CDD" id="cd02440">
    <property type="entry name" value="AdoMet_MTases"/>
    <property type="match status" value="1"/>
</dbReference>